<evidence type="ECO:0000256" key="4">
    <source>
        <dbReference type="ARBA" id="ARBA00022691"/>
    </source>
</evidence>
<keyword evidence="9" id="KW-1185">Reference proteome</keyword>
<dbReference type="PROSITE" id="PS51684">
    <property type="entry name" value="SAM_MT_TRM5_TYW2"/>
    <property type="match status" value="1"/>
</dbReference>
<accession>V6LAL5</accession>
<dbReference type="OrthoDB" id="408788at2759"/>
<dbReference type="Pfam" id="PF25133">
    <property type="entry name" value="TYW2_N_2"/>
    <property type="match status" value="1"/>
</dbReference>
<dbReference type="AlphaFoldDB" id="V6LAL5"/>
<organism evidence="7">
    <name type="scientific">Spironucleus salmonicida</name>
    <dbReference type="NCBI Taxonomy" id="348837"/>
    <lineage>
        <taxon>Eukaryota</taxon>
        <taxon>Metamonada</taxon>
        <taxon>Diplomonadida</taxon>
        <taxon>Hexamitidae</taxon>
        <taxon>Hexamitinae</taxon>
        <taxon>Spironucleus</taxon>
    </lineage>
</organism>
<dbReference type="Gene3D" id="3.30.300.110">
    <property type="entry name" value="Met-10+ protein-like domains"/>
    <property type="match status" value="1"/>
</dbReference>
<dbReference type="InterPro" id="IPR056743">
    <property type="entry name" value="TRM5-TYW2-like_MTfase"/>
</dbReference>
<reference evidence="7 8" key="1">
    <citation type="journal article" date="2014" name="PLoS Genet.">
        <title>The Genome of Spironucleus salmonicida Highlights a Fish Pathogen Adapted to Fluctuating Environments.</title>
        <authorList>
            <person name="Xu F."/>
            <person name="Jerlstrom-Hultqvist J."/>
            <person name="Einarsson E."/>
            <person name="Astvaldsson A."/>
            <person name="Svard S.G."/>
            <person name="Andersson J.O."/>
        </authorList>
    </citation>
    <scope>NUCLEOTIDE SEQUENCE</scope>
    <source>
        <strain evidence="8">ATCC 50377</strain>
    </source>
</reference>
<dbReference type="CDD" id="cd02440">
    <property type="entry name" value="AdoMet_MTases"/>
    <property type="match status" value="1"/>
</dbReference>
<sequence length="362" mass="40861">MEIPYSEELNALAANLAINDSSFLLKLEFTLTVHTTTVETKQIQQFKKTAPPLITTIFHGFKSISKASESTSDILTIAPTASSTLKQVTISHEFLTFDQKCQRFLNTQIPTSYETTGPLIRLNLSPSQLPFKHAIGIALLSKATKTVISKIDISAVFRNLNFELIAGVPEYVFTLNQDVRLKIDYEKVYFNSRLIEFHREIAAKVLKTTTGTILDVTAGVGPFSMRLGKTRKVICNDLNPTCFELLKENARLNKIEGMEIRNLNGIQFLQEYKDDKIGCILMNLPELGIELLEGLRGFKSACVVIFECFSRQSDNFQVEIQGKIDEIIQIKDLKCEKVRDVSNGKWMIRGEFILNEGKHDEL</sequence>
<dbReference type="Gene3D" id="3.40.50.150">
    <property type="entry name" value="Vaccinia Virus protein VP39"/>
    <property type="match status" value="1"/>
</dbReference>
<evidence type="ECO:0000313" key="9">
    <source>
        <dbReference type="Proteomes" id="UP000018208"/>
    </source>
</evidence>
<dbReference type="PANTHER" id="PTHR23245:SF36">
    <property type="entry name" value="TRNA (GUANINE(37)-N1)-METHYLTRANSFERASE"/>
    <property type="match status" value="1"/>
</dbReference>
<dbReference type="InterPro" id="IPR029063">
    <property type="entry name" value="SAM-dependent_MTases_sf"/>
</dbReference>
<keyword evidence="2" id="KW-0489">Methyltransferase</keyword>
<dbReference type="GO" id="GO:0002939">
    <property type="term" value="P:tRNA N1-guanine methylation"/>
    <property type="evidence" value="ECO:0007669"/>
    <property type="project" value="TreeGrafter"/>
</dbReference>
<keyword evidence="4" id="KW-0949">S-adenosyl-L-methionine</keyword>
<name>V6LAL5_9EUKA</name>
<evidence type="ECO:0000313" key="8">
    <source>
        <dbReference type="EMBL" id="KAH0572446.1"/>
    </source>
</evidence>
<gene>
    <name evidence="7" type="ORF">SS50377_19229</name>
    <name evidence="8" type="ORF">SS50377_26656</name>
</gene>
<feature type="domain" description="SAM-dependent methyltransferase TRM5/TYW2-type" evidence="6">
    <location>
        <begin position="113"/>
        <end position="356"/>
    </location>
</feature>
<evidence type="ECO:0000313" key="7">
    <source>
        <dbReference type="EMBL" id="EST41500.1"/>
    </source>
</evidence>
<keyword evidence="3" id="KW-0808">Transferase</keyword>
<keyword evidence="5" id="KW-0819">tRNA processing</keyword>
<dbReference type="Proteomes" id="UP000018208">
    <property type="component" value="Unassembled WGS sequence"/>
</dbReference>
<evidence type="ECO:0000259" key="6">
    <source>
        <dbReference type="PROSITE" id="PS51684"/>
    </source>
</evidence>
<dbReference type="PANTHER" id="PTHR23245">
    <property type="entry name" value="TRNA METHYLTRANSFERASE"/>
    <property type="match status" value="1"/>
</dbReference>
<evidence type="ECO:0000256" key="1">
    <source>
        <dbReference type="ARBA" id="ARBA00022490"/>
    </source>
</evidence>
<dbReference type="InterPro" id="IPR056744">
    <property type="entry name" value="TRM5/TYW2-like_N"/>
</dbReference>
<evidence type="ECO:0000256" key="5">
    <source>
        <dbReference type="ARBA" id="ARBA00022694"/>
    </source>
</evidence>
<dbReference type="EMBL" id="AUWU02000006">
    <property type="protein sequence ID" value="KAH0572446.1"/>
    <property type="molecule type" value="Genomic_DNA"/>
</dbReference>
<keyword evidence="1" id="KW-0963">Cytoplasm</keyword>
<dbReference type="VEuPathDB" id="GiardiaDB:SS50377_26656"/>
<dbReference type="SUPFAM" id="SSF53335">
    <property type="entry name" value="S-adenosyl-L-methionine-dependent methyltransferases"/>
    <property type="match status" value="1"/>
</dbReference>
<dbReference type="GO" id="GO:0008175">
    <property type="term" value="F:tRNA methyltransferase activity"/>
    <property type="evidence" value="ECO:0007669"/>
    <property type="project" value="TreeGrafter"/>
</dbReference>
<proteinExistence type="predicted"/>
<protein>
    <submittedName>
        <fullName evidence="7">Met-10+ protein</fullName>
    </submittedName>
    <submittedName>
        <fullName evidence="8">tRNA (Guanine37-N1)-methyltransferase</fullName>
    </submittedName>
</protein>
<dbReference type="EMBL" id="KI546170">
    <property type="protein sequence ID" value="EST41500.1"/>
    <property type="molecule type" value="Genomic_DNA"/>
</dbReference>
<evidence type="ECO:0000256" key="3">
    <source>
        <dbReference type="ARBA" id="ARBA00022679"/>
    </source>
</evidence>
<dbReference type="InterPro" id="IPR030382">
    <property type="entry name" value="MeTrfase_TRM5/TYW2"/>
</dbReference>
<reference evidence="8" key="2">
    <citation type="submission" date="2020-12" db="EMBL/GenBank/DDBJ databases">
        <title>New Spironucleus salmonicida genome in near-complete chromosomes.</title>
        <authorList>
            <person name="Xu F."/>
            <person name="Kurt Z."/>
            <person name="Jimenez-Gonzalez A."/>
            <person name="Astvaldsson A."/>
            <person name="Andersson J.O."/>
            <person name="Svard S.G."/>
        </authorList>
    </citation>
    <scope>NUCLEOTIDE SEQUENCE</scope>
    <source>
        <strain evidence="8">ATCC 50377</strain>
    </source>
</reference>
<dbReference type="Pfam" id="PF02475">
    <property type="entry name" value="TRM5-TYW2_MTfase"/>
    <property type="match status" value="1"/>
</dbReference>
<evidence type="ECO:0000256" key="2">
    <source>
        <dbReference type="ARBA" id="ARBA00022603"/>
    </source>
</evidence>
<dbReference type="GO" id="GO:0005737">
    <property type="term" value="C:cytoplasm"/>
    <property type="evidence" value="ECO:0007669"/>
    <property type="project" value="TreeGrafter"/>
</dbReference>